<feature type="chain" id="PRO_5020197087" description="Fibronectin type III domain protein" evidence="3">
    <location>
        <begin position="20"/>
        <end position="2835"/>
    </location>
</feature>
<feature type="signal peptide" evidence="3">
    <location>
        <begin position="1"/>
        <end position="19"/>
    </location>
</feature>
<name>A0A4P7PQE3_9FLAO</name>
<evidence type="ECO:0000256" key="2">
    <source>
        <dbReference type="ARBA" id="ARBA00023157"/>
    </source>
</evidence>
<dbReference type="InterPro" id="IPR035914">
    <property type="entry name" value="Sperma_CUB_dom_sf"/>
</dbReference>
<feature type="domain" description="CUB" evidence="4">
    <location>
        <begin position="494"/>
        <end position="623"/>
    </location>
</feature>
<dbReference type="InterPro" id="IPR001322">
    <property type="entry name" value="Lamin_tail_dom"/>
</dbReference>
<dbReference type="Proteomes" id="UP000296862">
    <property type="component" value="Chromosome"/>
</dbReference>
<proteinExistence type="predicted"/>
<feature type="domain" description="Fibronectin type-III" evidence="5">
    <location>
        <begin position="417"/>
        <end position="514"/>
    </location>
</feature>
<gene>
    <name evidence="7" type="ORF">GS03_00512</name>
</gene>
<protein>
    <recommendedName>
        <fullName evidence="9">Fibronectin type III domain protein</fullName>
    </recommendedName>
</protein>
<dbReference type="EMBL" id="CP038810">
    <property type="protein sequence ID" value="QBZ97027.1"/>
    <property type="molecule type" value="Genomic_DNA"/>
</dbReference>
<dbReference type="SUPFAM" id="SSF49854">
    <property type="entry name" value="Spermadhesin, CUB domain"/>
    <property type="match status" value="6"/>
</dbReference>
<dbReference type="PANTHER" id="PTHR24251:SF52">
    <property type="entry name" value="CUB DOMAIN-CONTAINING PROTEIN"/>
    <property type="match status" value="1"/>
</dbReference>
<evidence type="ECO:0000313" key="8">
    <source>
        <dbReference type="Proteomes" id="UP000296862"/>
    </source>
</evidence>
<keyword evidence="8" id="KW-1185">Reference proteome</keyword>
<dbReference type="InterPro" id="IPR003961">
    <property type="entry name" value="FN3_dom"/>
</dbReference>
<feature type="domain" description="Fibronectin type-III" evidence="5">
    <location>
        <begin position="212"/>
        <end position="301"/>
    </location>
</feature>
<dbReference type="CDD" id="cd00063">
    <property type="entry name" value="FN3"/>
    <property type="match status" value="7"/>
</dbReference>
<dbReference type="Gene3D" id="2.60.120.200">
    <property type="match status" value="1"/>
</dbReference>
<dbReference type="Gene3D" id="2.60.120.290">
    <property type="entry name" value="Spermadhesin, CUB domain"/>
    <property type="match status" value="6"/>
</dbReference>
<feature type="domain" description="Fibronectin type-III" evidence="5">
    <location>
        <begin position="1541"/>
        <end position="1635"/>
    </location>
</feature>
<evidence type="ECO:0000259" key="5">
    <source>
        <dbReference type="PROSITE" id="PS50853"/>
    </source>
</evidence>
<dbReference type="Pfam" id="PF00041">
    <property type="entry name" value="fn3"/>
    <property type="match status" value="6"/>
</dbReference>
<dbReference type="SMART" id="SM00060">
    <property type="entry name" value="FN3"/>
    <property type="match status" value="7"/>
</dbReference>
<dbReference type="InterPro" id="IPR000859">
    <property type="entry name" value="CUB_dom"/>
</dbReference>
<reference evidence="7 8" key="1">
    <citation type="submission" date="2019-04" db="EMBL/GenBank/DDBJ databases">
        <title>Flavobacterium sp. GS03.</title>
        <authorList>
            <person name="Kim H."/>
        </authorList>
    </citation>
    <scope>NUCLEOTIDE SEQUENCE [LARGE SCALE GENOMIC DNA]</scope>
    <source>
        <strain evidence="7 8">GS03</strain>
    </source>
</reference>
<feature type="domain" description="Fibronectin type-III" evidence="5">
    <location>
        <begin position="1309"/>
        <end position="1410"/>
    </location>
</feature>
<dbReference type="Pfam" id="PF23759">
    <property type="entry name" value="GBD_T9SS_assoc"/>
    <property type="match status" value="1"/>
</dbReference>
<evidence type="ECO:0000259" key="4">
    <source>
        <dbReference type="PROSITE" id="PS01180"/>
    </source>
</evidence>
<evidence type="ECO:0000256" key="1">
    <source>
        <dbReference type="ARBA" id="ARBA00022737"/>
    </source>
</evidence>
<evidence type="ECO:0000313" key="7">
    <source>
        <dbReference type="EMBL" id="QBZ97027.1"/>
    </source>
</evidence>
<keyword evidence="3" id="KW-0732">Signal</keyword>
<keyword evidence="2" id="KW-1015">Disulfide bond</keyword>
<feature type="domain" description="Fibronectin type-III" evidence="5">
    <location>
        <begin position="630"/>
        <end position="726"/>
    </location>
</feature>
<feature type="domain" description="CUB" evidence="4">
    <location>
        <begin position="305"/>
        <end position="410"/>
    </location>
</feature>
<feature type="domain" description="Fibronectin type-III" evidence="5">
    <location>
        <begin position="1082"/>
        <end position="1179"/>
    </location>
</feature>
<evidence type="ECO:0000256" key="3">
    <source>
        <dbReference type="SAM" id="SignalP"/>
    </source>
</evidence>
<organism evidence="7 8">
    <name type="scientific">Flavobacterium sangjuense</name>
    <dbReference type="NCBI Taxonomy" id="2518177"/>
    <lineage>
        <taxon>Bacteria</taxon>
        <taxon>Pseudomonadati</taxon>
        <taxon>Bacteroidota</taxon>
        <taxon>Flavobacteriia</taxon>
        <taxon>Flavobacteriales</taxon>
        <taxon>Flavobacteriaceae</taxon>
        <taxon>Flavobacterium</taxon>
    </lineage>
</organism>
<dbReference type="RefSeq" id="WP_136151002.1">
    <property type="nucleotide sequence ID" value="NZ_CP038810.1"/>
</dbReference>
<dbReference type="Gene3D" id="2.60.40.10">
    <property type="entry name" value="Immunoglobulins"/>
    <property type="match status" value="7"/>
</dbReference>
<dbReference type="Pfam" id="PF13585">
    <property type="entry name" value="CHU_C"/>
    <property type="match status" value="1"/>
</dbReference>
<dbReference type="PROSITE" id="PS01180">
    <property type="entry name" value="CUB"/>
    <property type="match status" value="2"/>
</dbReference>
<dbReference type="InterPro" id="IPR013783">
    <property type="entry name" value="Ig-like_fold"/>
</dbReference>
<dbReference type="InterPro" id="IPR056600">
    <property type="entry name" value="GBD_T9SS_assoc"/>
</dbReference>
<dbReference type="OrthoDB" id="608579at2"/>
<dbReference type="Pfam" id="PF00932">
    <property type="entry name" value="LTD"/>
    <property type="match status" value="1"/>
</dbReference>
<dbReference type="PANTHER" id="PTHR24251">
    <property type="entry name" value="OVOCHYMASE-RELATED"/>
    <property type="match status" value="1"/>
</dbReference>
<keyword evidence="1" id="KW-0677">Repeat</keyword>
<evidence type="ECO:0000259" key="6">
    <source>
        <dbReference type="PROSITE" id="PS51841"/>
    </source>
</evidence>
<dbReference type="CDD" id="cd00041">
    <property type="entry name" value="CUB"/>
    <property type="match status" value="4"/>
</dbReference>
<evidence type="ECO:0008006" key="9">
    <source>
        <dbReference type="Google" id="ProtNLM"/>
    </source>
</evidence>
<dbReference type="InterPro" id="IPR036116">
    <property type="entry name" value="FN3_sf"/>
</dbReference>
<dbReference type="PROSITE" id="PS50853">
    <property type="entry name" value="FN3"/>
    <property type="match status" value="7"/>
</dbReference>
<feature type="domain" description="Fibronectin type-III" evidence="5">
    <location>
        <begin position="855"/>
        <end position="952"/>
    </location>
</feature>
<dbReference type="Pfam" id="PF00431">
    <property type="entry name" value="CUB"/>
    <property type="match status" value="2"/>
</dbReference>
<dbReference type="PROSITE" id="PS51841">
    <property type="entry name" value="LTD"/>
    <property type="match status" value="1"/>
</dbReference>
<accession>A0A4P7PQE3</accession>
<dbReference type="SMART" id="SM00042">
    <property type="entry name" value="CUB"/>
    <property type="match status" value="5"/>
</dbReference>
<dbReference type="KEGG" id="fsn:GS03_00512"/>
<feature type="domain" description="LTD" evidence="6">
    <location>
        <begin position="2181"/>
        <end position="2310"/>
    </location>
</feature>
<dbReference type="SUPFAM" id="SSF49265">
    <property type="entry name" value="Fibronectin type III"/>
    <property type="match status" value="4"/>
</dbReference>
<dbReference type="NCBIfam" id="NF038128">
    <property type="entry name" value="choice_anch_J"/>
    <property type="match status" value="1"/>
</dbReference>
<sequence>MKKTTLLLLFLFFSISGHSQLPLEGFENTTGPDAFPSTNWTLGTGNWAVFDTSGSSLNWEVNSNITTPPSVYNGVNAAYVNRENIGAGNTSEEYLATPPVQIPTNGVLHFYTRMFTSGNQGTIYQIKIALADGSVSQTDPNAYILVRQWTEDELITPTSNFNVYTEITESLAAFAGEFVYVAFVKVFTQPDGNIGGDRWLIDDVSIDAPCLAPTGLTVSGITSNSASLNWTDTNGASTWEVIVTPSVGAPITYPAYSGALPFIATGLSPNTTYSYQVRAICPTGFSSPWSVASANFTTLVAPPVCGGNFVDSGGTGANYANNENITTTICPVNAGDLVTVTFTAFNVQNNTDFLRVYDGNSAAAPLLANLTGTALPPAFTASSASGCLTFVFTSNATTTATGWASNVTCNPPPACRIPTALTNNTVTTNSVNLSWTQLANPDTSVATAWEVIALPCGSLPPTASSTGVAAGTNPFTLTGLTPATCYDVYVRAVCGGPTTSGWTGVPTTFTTQLAPPVCGGNFVDTGGTTANYPNNANQTTTICPTNPGDVVTVTFTAFNTQLNTDFLKIYDGDNTSATLLANLSGTALPPSFTSSAASGCLTFVFTSNATTTAAGWVSNITCAAPPTCRPPVALAASAVLSTSVILNWVQPANPDTSVSTAWEVLALPCGSPAPTAAATGFVSATTNPFTLTGLSPTTCYDIYIRAVCTPLPSTWTGPATITTQIAPPVCGGTFVDPGGTGNYANNLDSTVTICPVNAGDVVTVTFTSFATETNWDGLYVFNGNSIAAPQIASANGPGNVPGGLAGSYWGTAIPGPFTSTSPTGCLTFRFRSDTSGVFAGWVANVTCAPPPTCIAPTAITNNTITSNSVILNWTQPVNPDTTVASAWEVLALPCGSPAPTAASTGFFSASTNPFTLTGLTPGTCYDIYIRAVCSPTDSSSWGGPTTITTQAAPPVCGGNFVDPGGIAANYANNLDSTVTICPVNTGDVVTVSFTSFATETNWDGLYVFNGNSIAAPQIASANPPGNVPGGLAGSYWGTAIPGPFTSTSVDGCLTFRFRSDASGVFAGWVANVTCAPPPTCIAPSAITTNTVTSNSLILNWTQPVNPDSTVASAWEVLALPCGSPAPTAASTGFVSASTNPFTLTGLSSATCYNIYIRAVCSPTDSSSWGGPAIVTTQDAPPVCGGNFVDNGGTAAPYLASSNVTTTICPTNPGDIVTVTFTSFNTETNWDALYVYNGTGTGGVMFNSGNPANNVPGGLAGGYWGTTIPCAFTSSAADGCLTFVFRSDTSVQNAGWVANITCAPPPTCNVPAGLVATDVRHNSAVFNWTQPANADGSFATAWDIYYVACGSPAPTTGTVPNATVTTPPPYTLTGLTAATCYDVYIRANCGTSVSDWTCSPVTITTLVTPPTCNEVFTDAGGAAGPYANNSNIPTYICPQNPGDVVTVTFTSFNTDATNDGLYVYDGNNIGVNPVLSTNGAGNVPGGLPGAFWGNLTGGNLPGPFTSSTADGCLTFVFRSNGFTTAAGWVANVTCIPAPTCARPLSLTANPITQTSATLSWTQPLNPNGSQATAWEVLVLPAGSPIPSGPGIPVTSTTYVANGLIPGTPYVFYVRAICSPTDSSLWSPLNFASLPVNDECANATFAIVNQNLNCVQSTSGTLAGATASLPATTCGGAGAANDDVWFTFTATAATHIISFNNVTPATALSYAIYQGTCDGLTQVGCNSGAGLVGGTTYYIRVFSTSTSPVFTNFNMCIGTLPCTEAPAFCTGQTVTYANATNVPSLGTIGCLGTSPNPAFFFLQVNQAGPLSYSISQVDTGGVPRDVDYVAWGPFTDLNTACSGVPANPLPGLIPALTPAGGCTGTLHACSYDPRPDEIMCIPNAQLCQVYVIMITNFSNQAGTVTFTQTNTGGGTTACFPINTFNYPSTYYCQTAANPTPVLAPGATAGVYSSTAGLVIDPVTGTIDLLASTPGAYIVTSTSATTIGGTCSTIPFITTTRTVIITAAANATISYPSATYCNNITSTQSVIRTGAGVGTYSSSPSGLLLNANTGEILPIASAPGLYTVTYTVAATGGCPVYTTQTQVEILASPIVIQASVAACDTYTLPTLGVGNYYASAGGVGTPIDPSIPITTSQPVYIYAVGTNGCITERSFNVTINTVPAPDYTVTHTSCNTPGSINVTSPVSAGNAPPANLFISEVTDADTGSLSYVEIYNGTGSTVSLSNYKLKFYTWGTPPTSENASCDLQLAGSLPNNGVHVVAVGSNTNQGGVIPDQVFATCGGVNINDNIRLTTTSGTEIDLWGATDGSTYTPSNQTGYTYRRLNTSTVPSLSWNPADWTALDPEDYTDVNQYSYTVSNYQYSVDNGTYQTGTLFGNLSPGDHTLVVKDLATGCFSAPVTFTINPFTPTQAVTTFDYSTPVCQNATPNPIPQNFGAGFTAGGTYSENSATTGLVFVNTATGEIDLANSTPGSHTVNYTVADQPGICLVGGQSSATIVINPIITPVSGFSYTSPICKNAQATLSPTLAAGFTAGGVFSSTAGLVINSTTGVIDLANSTVGTYTVTCFFAPIPSTCQVTATSTATIIINPVVTLVTGFNYDTPFCANVGSELPNLDPGFTTGGTFSSTTGLIINPSTGAIDLTSTPGTYTVTYTATPNVSNCEVSTPGTTQVTIVPPVTIELTGGCQSVSYILTASPVNGSFDPDTATYSWHNAAGAEVGTTQSITVTATGVYTVTITVDGCSTVSLPFDVDSVFCLIQKGISVNNDGLNDTFDLTGYDVKKLTIFNRLGMKVYSRNNYVDEWGGKSDDGDELPDGTYYFIIDRNNGDTKTGWIYINRAQ</sequence>